<evidence type="ECO:0000256" key="7">
    <source>
        <dbReference type="SAM" id="SignalP"/>
    </source>
</evidence>
<evidence type="ECO:0000256" key="2">
    <source>
        <dbReference type="ARBA" id="ARBA00004141"/>
    </source>
</evidence>
<evidence type="ECO:0000313" key="10">
    <source>
        <dbReference type="Proteomes" id="UP000009168"/>
    </source>
</evidence>
<feature type="signal peptide" evidence="7">
    <location>
        <begin position="1"/>
        <end position="17"/>
    </location>
</feature>
<dbReference type="GeneID" id="7841843"/>
<dbReference type="GO" id="GO:0046872">
    <property type="term" value="F:metal ion binding"/>
    <property type="evidence" value="ECO:0007669"/>
    <property type="project" value="UniProtKB-KW"/>
</dbReference>
<dbReference type="STRING" id="312017.I7MHF1"/>
<dbReference type="GO" id="GO:0016020">
    <property type="term" value="C:membrane"/>
    <property type="evidence" value="ECO:0007669"/>
    <property type="project" value="UniProtKB-SubCell"/>
</dbReference>
<evidence type="ECO:0000313" key="9">
    <source>
        <dbReference type="EMBL" id="EAR87476.1"/>
    </source>
</evidence>
<dbReference type="PANTHER" id="PTHR15422:SF24">
    <property type="entry name" value="DOMON RELATED DOMAIN-CONTAINING PROTEIN"/>
    <property type="match status" value="1"/>
</dbReference>
<dbReference type="SMART" id="SM01117">
    <property type="entry name" value="Cyt-b5"/>
    <property type="match status" value="1"/>
</dbReference>
<reference evidence="10" key="1">
    <citation type="journal article" date="2006" name="PLoS Biol.">
        <title>Macronuclear genome sequence of the ciliate Tetrahymena thermophila, a model eukaryote.</title>
        <authorList>
            <person name="Eisen J.A."/>
            <person name="Coyne R.S."/>
            <person name="Wu M."/>
            <person name="Wu D."/>
            <person name="Thiagarajan M."/>
            <person name="Wortman J.R."/>
            <person name="Badger J.H."/>
            <person name="Ren Q."/>
            <person name="Amedeo P."/>
            <person name="Jones K.M."/>
            <person name="Tallon L.J."/>
            <person name="Delcher A.L."/>
            <person name="Salzberg S.L."/>
            <person name="Silva J.C."/>
            <person name="Haas B.J."/>
            <person name="Majoros W.H."/>
            <person name="Farzad M."/>
            <person name="Carlton J.M."/>
            <person name="Smith R.K. Jr."/>
            <person name="Garg J."/>
            <person name="Pearlman R.E."/>
            <person name="Karrer K.M."/>
            <person name="Sun L."/>
            <person name="Manning G."/>
            <person name="Elde N.C."/>
            <person name="Turkewitz A.P."/>
            <person name="Asai D.J."/>
            <person name="Wilkes D.E."/>
            <person name="Wang Y."/>
            <person name="Cai H."/>
            <person name="Collins K."/>
            <person name="Stewart B.A."/>
            <person name="Lee S.R."/>
            <person name="Wilamowska K."/>
            <person name="Weinberg Z."/>
            <person name="Ruzzo W.L."/>
            <person name="Wloga D."/>
            <person name="Gaertig J."/>
            <person name="Frankel J."/>
            <person name="Tsao C.-C."/>
            <person name="Gorovsky M.A."/>
            <person name="Keeling P.J."/>
            <person name="Waller R.F."/>
            <person name="Patron N.J."/>
            <person name="Cherry J.M."/>
            <person name="Stover N.A."/>
            <person name="Krieger C.J."/>
            <person name="del Toro C."/>
            <person name="Ryder H.F."/>
            <person name="Williamson S.C."/>
            <person name="Barbeau R.A."/>
            <person name="Hamilton E.P."/>
            <person name="Orias E."/>
        </authorList>
    </citation>
    <scope>NUCLEOTIDE SEQUENCE [LARGE SCALE GENOMIC DNA]</scope>
    <source>
        <strain evidence="10">SB210</strain>
    </source>
</reference>
<organism evidence="9 10">
    <name type="scientific">Tetrahymena thermophila (strain SB210)</name>
    <dbReference type="NCBI Taxonomy" id="312017"/>
    <lineage>
        <taxon>Eukaryota</taxon>
        <taxon>Sar</taxon>
        <taxon>Alveolata</taxon>
        <taxon>Ciliophora</taxon>
        <taxon>Intramacronucleata</taxon>
        <taxon>Oligohymenophorea</taxon>
        <taxon>Hymenostomatida</taxon>
        <taxon>Tetrahymenina</taxon>
        <taxon>Tetrahymenidae</taxon>
        <taxon>Tetrahymena</taxon>
    </lineage>
</organism>
<dbReference type="SUPFAM" id="SSF52343">
    <property type="entry name" value="Ferredoxin reductase-like, C-terminal NADP-linked domain"/>
    <property type="match status" value="1"/>
</dbReference>
<dbReference type="InterPro" id="IPR045150">
    <property type="entry name" value="CYB561D1/2"/>
</dbReference>
<dbReference type="HOGENOM" id="CLU_013824_0_0_1"/>
<feature type="domain" description="Cytochrome b5 heme-binding" evidence="8">
    <location>
        <begin position="443"/>
        <end position="523"/>
    </location>
</feature>
<evidence type="ECO:0000256" key="4">
    <source>
        <dbReference type="ARBA" id="ARBA00022723"/>
    </source>
</evidence>
<dbReference type="eggNOG" id="ENOG502SH52">
    <property type="taxonomic scope" value="Eukaryota"/>
</dbReference>
<accession>I7MHF1</accession>
<keyword evidence="3" id="KW-0349">Heme</keyword>
<comment type="cofactor">
    <cofactor evidence="1">
        <name>heme b</name>
        <dbReference type="ChEBI" id="CHEBI:60344"/>
    </cofactor>
</comment>
<dbReference type="Gene3D" id="3.10.120.10">
    <property type="entry name" value="Cytochrome b5-like heme/steroid binding domain"/>
    <property type="match status" value="1"/>
</dbReference>
<evidence type="ECO:0000256" key="5">
    <source>
        <dbReference type="ARBA" id="ARBA00023004"/>
    </source>
</evidence>
<dbReference type="InParanoid" id="I7MHF1"/>
<name>I7MHF1_TETTS</name>
<keyword evidence="5" id="KW-0408">Iron</keyword>
<dbReference type="RefSeq" id="XP_001007721.1">
    <property type="nucleotide sequence ID" value="XM_001007721.1"/>
</dbReference>
<dbReference type="Gene3D" id="3.40.50.80">
    <property type="entry name" value="Nucleotide-binding domain of ferredoxin-NADP reductase (FNR) module"/>
    <property type="match status" value="1"/>
</dbReference>
<dbReference type="AlphaFoldDB" id="I7MHF1"/>
<feature type="transmembrane region" description="Helical" evidence="6">
    <location>
        <begin position="265"/>
        <end position="283"/>
    </location>
</feature>
<feature type="transmembrane region" description="Helical" evidence="6">
    <location>
        <begin position="230"/>
        <end position="253"/>
    </location>
</feature>
<keyword evidence="6" id="KW-0812">Transmembrane</keyword>
<evidence type="ECO:0000256" key="3">
    <source>
        <dbReference type="ARBA" id="ARBA00022617"/>
    </source>
</evidence>
<keyword evidence="10" id="KW-1185">Reference proteome</keyword>
<feature type="transmembrane region" description="Helical" evidence="6">
    <location>
        <begin position="303"/>
        <end position="327"/>
    </location>
</feature>
<dbReference type="SUPFAM" id="SSF55856">
    <property type="entry name" value="Cytochrome b5-like heme/steroid binding domain"/>
    <property type="match status" value="1"/>
</dbReference>
<gene>
    <name evidence="9" type="ORF">TTHERM_00066830</name>
</gene>
<dbReference type="GO" id="GO:0140575">
    <property type="term" value="F:transmembrane monodehydroascorbate reductase activity"/>
    <property type="evidence" value="ECO:0007669"/>
    <property type="project" value="InterPro"/>
</dbReference>
<dbReference type="InterPro" id="IPR036400">
    <property type="entry name" value="Cyt_B5-like_heme/steroid_sf"/>
</dbReference>
<keyword evidence="6" id="KW-0472">Membrane</keyword>
<dbReference type="InterPro" id="IPR001199">
    <property type="entry name" value="Cyt_B5-like_heme/steroid-bd"/>
</dbReference>
<evidence type="ECO:0000256" key="1">
    <source>
        <dbReference type="ARBA" id="ARBA00001970"/>
    </source>
</evidence>
<dbReference type="EMBL" id="GG662853">
    <property type="protein sequence ID" value="EAR87476.1"/>
    <property type="molecule type" value="Genomic_DNA"/>
</dbReference>
<keyword evidence="6" id="KW-1133">Transmembrane helix</keyword>
<dbReference type="Proteomes" id="UP000009168">
    <property type="component" value="Unassembled WGS sequence"/>
</dbReference>
<keyword evidence="4" id="KW-0479">Metal-binding</keyword>
<dbReference type="CDD" id="cd08760">
    <property type="entry name" value="Cyt_b561_FRRS1_like"/>
    <property type="match status" value="1"/>
</dbReference>
<dbReference type="PANTHER" id="PTHR15422">
    <property type="entry name" value="OS05G0565100 PROTEIN"/>
    <property type="match status" value="1"/>
</dbReference>
<dbReference type="GO" id="GO:0020037">
    <property type="term" value="F:heme binding"/>
    <property type="evidence" value="ECO:0007669"/>
    <property type="project" value="TreeGrafter"/>
</dbReference>
<dbReference type="PROSITE" id="PS51257">
    <property type="entry name" value="PROKAR_LIPOPROTEIN"/>
    <property type="match status" value="1"/>
</dbReference>
<feature type="transmembrane region" description="Helical" evidence="6">
    <location>
        <begin position="370"/>
        <end position="396"/>
    </location>
</feature>
<dbReference type="KEGG" id="tet:TTHERM_00066830"/>
<comment type="subcellular location">
    <subcellularLocation>
        <location evidence="2">Membrane</location>
        <topology evidence="2">Multi-pass membrane protein</topology>
    </subcellularLocation>
</comment>
<dbReference type="InterPro" id="IPR039261">
    <property type="entry name" value="FNR_nucleotide-bd"/>
</dbReference>
<evidence type="ECO:0000259" key="8">
    <source>
        <dbReference type="SMART" id="SM01117"/>
    </source>
</evidence>
<protein>
    <submittedName>
        <fullName evidence="9">Cytochrome b5-like heme/steroid-binding domain protein</fullName>
    </submittedName>
</protein>
<dbReference type="OMA" id="WKLNTIC"/>
<evidence type="ECO:0000256" key="6">
    <source>
        <dbReference type="SAM" id="Phobius"/>
    </source>
</evidence>
<feature type="chain" id="PRO_5003712670" evidence="7">
    <location>
        <begin position="18"/>
        <end position="865"/>
    </location>
</feature>
<dbReference type="OrthoDB" id="301208at2759"/>
<sequence>MKYIFLIIIISLSLLSCQEPLHPSQEPEKIYNLDDSCLIMEWGMIRMCWIFTETDITIRMQYKFDGSFFFQITSDEGAPEGQDRDLIELLSSPDGKQSIQDSYLEGSIQVNDEILGGKNNIETLMSKVNSKQNGKLIRFKASKKNLAMDTPDGAQDEYTNEFLFKRDLNTNDQYDRIYTQGEVVWIKYFWTSEQYFTSKALQQGAVQFPFENGYNGMGLMQWPIELYQKIHFWVNFTMWGIVIDIANCAARFFKTKKYYMHVHGYLMLLVCASTLTVEMWTLIKNPQLFNRFDQLDDLVVFHFLMGFIFMIVMITHLVGGYILYLMLIKNKTGGKGSQYFKLYHQVFGYILYLFGKAGNVTGFKVIQDEYTANVCIIVFSLLIGLRITLEAFFIFYPRLFKKILFIDPKQKMIKDIEDKKLSLISKEEKIKDIVLKMNDNQCLTKEIVNQYDKTLLVIFDNGIYDIKNMYHPGGNFIIKKMKGREIGRFMYGAFGLETSNMAGYEHSKYAYDMLEQYYIGEIENIDLFLPKQSEESNNLWRVAQIQKLDNDTSVFFFIGKDAKIKVQKVFQGLEWLGRHFVINDSNYSKHTRQYTNVLSFSNYHVELRKQLLQNYNQNFGDQVTKNSVSLNHEKLNELKEDNLFPMVIKKYPSDKGFSQHLHENTQDAYYIRGPYSRGLELSAKSEGEHLFICGGTGVLPFYDLLDYLFKYMIYKSFKTLDGNSFLKSNSFINHENTLSQQINIENEDYENNINPNLKIKVFASFMSVSQSFGAVELLNQMMRFEKENNLQLFSCIVKVSKNPEELQKFSYLETTSQQFSKEFIYTNANLKQTKRVFICGPPILNKSVYNGLVDLGYEEMDIMLV</sequence>
<proteinExistence type="predicted"/>
<keyword evidence="7" id="KW-0732">Signal</keyword>